<feature type="compositionally biased region" description="Basic and acidic residues" evidence="1">
    <location>
        <begin position="19"/>
        <end position="32"/>
    </location>
</feature>
<evidence type="ECO:0000313" key="2">
    <source>
        <dbReference type="EMBL" id="TGO49831.1"/>
    </source>
</evidence>
<keyword evidence="3" id="KW-1185">Reference proteome</keyword>
<protein>
    <submittedName>
        <fullName evidence="2">Uncharacterized protein</fullName>
    </submittedName>
</protein>
<accession>A0A4Z1HMF8</accession>
<feature type="compositionally biased region" description="Basic residues" evidence="1">
    <location>
        <begin position="1"/>
        <end position="10"/>
    </location>
</feature>
<gene>
    <name evidence="2" type="ORF">BCON_0199g00240</name>
</gene>
<dbReference type="AlphaFoldDB" id="A0A4Z1HMF8"/>
<evidence type="ECO:0000256" key="1">
    <source>
        <dbReference type="SAM" id="MobiDB-lite"/>
    </source>
</evidence>
<sequence>MPHTSLHRKFNSLEGSEVGEAKNEVDTERSEEEHGDESENSLESWYETVDDQEVVEYCGAGGDHDKAFNLSKLLKE</sequence>
<dbReference type="EMBL" id="PQXN01000199">
    <property type="protein sequence ID" value="TGO49831.1"/>
    <property type="molecule type" value="Genomic_DNA"/>
</dbReference>
<evidence type="ECO:0000313" key="3">
    <source>
        <dbReference type="Proteomes" id="UP000297527"/>
    </source>
</evidence>
<feature type="region of interest" description="Disordered" evidence="1">
    <location>
        <begin position="1"/>
        <end position="45"/>
    </location>
</feature>
<comment type="caution">
    <text evidence="2">The sequence shown here is derived from an EMBL/GenBank/DDBJ whole genome shotgun (WGS) entry which is preliminary data.</text>
</comment>
<dbReference type="Proteomes" id="UP000297527">
    <property type="component" value="Unassembled WGS sequence"/>
</dbReference>
<name>A0A4Z1HMF8_9HELO</name>
<proteinExistence type="predicted"/>
<reference evidence="2 3" key="1">
    <citation type="submission" date="2017-12" db="EMBL/GenBank/DDBJ databases">
        <title>Comparative genomics of Botrytis spp.</title>
        <authorList>
            <person name="Valero-Jimenez C.A."/>
            <person name="Tapia P."/>
            <person name="Veloso J."/>
            <person name="Silva-Moreno E."/>
            <person name="Staats M."/>
            <person name="Valdes J.H."/>
            <person name="Van Kan J.A.L."/>
        </authorList>
    </citation>
    <scope>NUCLEOTIDE SEQUENCE [LARGE SCALE GENOMIC DNA]</scope>
    <source>
        <strain evidence="2 3">MUCL11595</strain>
    </source>
</reference>
<organism evidence="2 3">
    <name type="scientific">Botryotinia convoluta</name>
    <dbReference type="NCBI Taxonomy" id="54673"/>
    <lineage>
        <taxon>Eukaryota</taxon>
        <taxon>Fungi</taxon>
        <taxon>Dikarya</taxon>
        <taxon>Ascomycota</taxon>
        <taxon>Pezizomycotina</taxon>
        <taxon>Leotiomycetes</taxon>
        <taxon>Helotiales</taxon>
        <taxon>Sclerotiniaceae</taxon>
        <taxon>Botryotinia</taxon>
    </lineage>
</organism>